<sequence length="466" mass="53319">MAGNEISDLVEKFSAHGLASIDKLELLVGIDKMLNDALINHLGTILPEVAHLDVCEMMLLEEPEKTKPLIERILNVFPSSVEEFVGRLLRSSFYTQRQAVAWVALRFGCEEVKSIVKACINDTSVPVVRSTVSALEECDGQPFNDDELADIVEELHRSWSECVQCMAPDVIVLIKKKTRFVAETCVSNSWRRRYAIVKKIEKLCDDDIATVYLYLSEDPEEEIRICLAKSMEHVKDWSGFVSLFLRDSSPTVRALAIQAVGCREEFQEVLKDVISDGNWEVRKALLCVQKAEMYRNVVVPLINSLQQSPNWRMRKEVLESIVQTSKQDERLLYEFLSKYLLGYLHDRVHDIRKEASISIGELVKIYSWTYEWHTEIETAVVSKSYLHRITSVCAALSFDEVHGTNFIKRLLNDKVVNVKLSVLKVIDLSVMDQEIRSMVMDMCESNDRDLQAMARRVANVELHEVI</sequence>
<dbReference type="STRING" id="1354746.A0A0B2UN15"/>
<reference evidence="2 3" key="1">
    <citation type="journal article" date="2014" name="MBio">
        <title>The Ordospora colligata genome; evolution of extreme reduction in microsporidia and host-to-parasite horizontal gene transfer.</title>
        <authorList>
            <person name="Pombert J.-F."/>
            <person name="Haag K.L."/>
            <person name="Beidas S."/>
            <person name="Ebert D."/>
            <person name="Keeling P.J."/>
        </authorList>
    </citation>
    <scope>NUCLEOTIDE SEQUENCE [LARGE SCALE GENOMIC DNA]</scope>
    <source>
        <strain evidence="2 3">OC4</strain>
    </source>
</reference>
<comment type="caution">
    <text evidence="2">The sequence shown here is derived from an EMBL/GenBank/DDBJ whole genome shotgun (WGS) entry which is preliminary data.</text>
</comment>
<dbReference type="GO" id="GO:0005634">
    <property type="term" value="C:nucleus"/>
    <property type="evidence" value="ECO:0007669"/>
    <property type="project" value="TreeGrafter"/>
</dbReference>
<dbReference type="PANTHER" id="PTHR10648">
    <property type="entry name" value="SERINE/THREONINE-PROTEIN PHOSPHATASE PP2A 65 KDA REGULATORY SUBUNIT"/>
    <property type="match status" value="1"/>
</dbReference>
<evidence type="ECO:0000313" key="3">
    <source>
        <dbReference type="Proteomes" id="UP000031056"/>
    </source>
</evidence>
<gene>
    <name evidence="2" type="ORF">M896_021850</name>
</gene>
<keyword evidence="1" id="KW-0677">Repeat</keyword>
<dbReference type="HOGENOM" id="CLU_595849_0_0_1"/>
<dbReference type="RefSeq" id="XP_014564387.1">
    <property type="nucleotide sequence ID" value="XM_014708901.1"/>
</dbReference>
<dbReference type="GO" id="GO:0019888">
    <property type="term" value="F:protein phosphatase regulator activity"/>
    <property type="evidence" value="ECO:0007669"/>
    <property type="project" value="TreeGrafter"/>
</dbReference>
<name>A0A0B2UN15_9MICR</name>
<dbReference type="Gene3D" id="1.25.10.10">
    <property type="entry name" value="Leucine-rich Repeat Variant"/>
    <property type="match status" value="1"/>
</dbReference>
<dbReference type="OrthoDB" id="340346at2759"/>
<dbReference type="AlphaFoldDB" id="A0A0B2UN15"/>
<evidence type="ECO:0000256" key="1">
    <source>
        <dbReference type="ARBA" id="ARBA00022737"/>
    </source>
</evidence>
<proteinExistence type="predicted"/>
<dbReference type="InParanoid" id="A0A0B2UN15"/>
<evidence type="ECO:0000313" key="2">
    <source>
        <dbReference type="EMBL" id="KHN70345.1"/>
    </source>
</evidence>
<dbReference type="GeneID" id="26261280"/>
<dbReference type="GO" id="GO:0000159">
    <property type="term" value="C:protein phosphatase type 2A complex"/>
    <property type="evidence" value="ECO:0007669"/>
    <property type="project" value="TreeGrafter"/>
</dbReference>
<dbReference type="SUPFAM" id="SSF48371">
    <property type="entry name" value="ARM repeat"/>
    <property type="match status" value="1"/>
</dbReference>
<organism evidence="2 3">
    <name type="scientific">Ordospora colligata OC4</name>
    <dbReference type="NCBI Taxonomy" id="1354746"/>
    <lineage>
        <taxon>Eukaryota</taxon>
        <taxon>Fungi</taxon>
        <taxon>Fungi incertae sedis</taxon>
        <taxon>Microsporidia</taxon>
        <taxon>Ordosporidae</taxon>
        <taxon>Ordospora</taxon>
    </lineage>
</organism>
<dbReference type="PANTHER" id="PTHR10648:SF4">
    <property type="entry name" value="PROTEIN PHOSPHATASE 2 (FORMERLY 2A), REGULATORY SUBUNIT A, BETA ISOFORM-RELATED"/>
    <property type="match status" value="1"/>
</dbReference>
<keyword evidence="3" id="KW-1185">Reference proteome</keyword>
<protein>
    <submittedName>
        <fullName evidence="2">Uncharacterized protein</fullName>
    </submittedName>
</protein>
<dbReference type="VEuPathDB" id="MicrosporidiaDB:M896_021850"/>
<dbReference type="Proteomes" id="UP000031056">
    <property type="component" value="Unassembled WGS sequence"/>
</dbReference>
<dbReference type="InterPro" id="IPR011989">
    <property type="entry name" value="ARM-like"/>
</dbReference>
<dbReference type="GO" id="GO:0005829">
    <property type="term" value="C:cytosol"/>
    <property type="evidence" value="ECO:0007669"/>
    <property type="project" value="TreeGrafter"/>
</dbReference>
<accession>A0A0B2UN15</accession>
<dbReference type="InterPro" id="IPR051023">
    <property type="entry name" value="PP2A_Regulatory_Subunit_A"/>
</dbReference>
<dbReference type="EMBL" id="JOKQ01000002">
    <property type="protein sequence ID" value="KHN70345.1"/>
    <property type="molecule type" value="Genomic_DNA"/>
</dbReference>
<dbReference type="InterPro" id="IPR016024">
    <property type="entry name" value="ARM-type_fold"/>
</dbReference>